<gene>
    <name evidence="1" type="ORF">MAG551_00027</name>
</gene>
<dbReference type="Proteomes" id="UP000722750">
    <property type="component" value="Unassembled WGS sequence"/>
</dbReference>
<sequence>MVFITLQIATFGRYGRNLINVMRKTIMRELLKLVAGLVRIFFVRLYMKGKKAYLVSPLKYSLNCLQFGRDIHFVLEISCLDNPKIVIDILIQVCYFPRSNKFLYSYSNFIHNFIKPAIFIENNFLIPFY</sequence>
<organism evidence="1 2">
    <name type="scientific">Candidatus Scalindua arabica</name>
    <dbReference type="NCBI Taxonomy" id="1127984"/>
    <lineage>
        <taxon>Bacteria</taxon>
        <taxon>Pseudomonadati</taxon>
        <taxon>Planctomycetota</taxon>
        <taxon>Candidatus Brocadiia</taxon>
        <taxon>Candidatus Brocadiales</taxon>
        <taxon>Candidatus Scalinduaceae</taxon>
        <taxon>Candidatus Scalindua</taxon>
    </lineage>
</organism>
<evidence type="ECO:0000313" key="1">
    <source>
        <dbReference type="EMBL" id="MBS1256992.1"/>
    </source>
</evidence>
<accession>A0A941VXS4</accession>
<evidence type="ECO:0000313" key="2">
    <source>
        <dbReference type="Proteomes" id="UP000722750"/>
    </source>
</evidence>
<proteinExistence type="predicted"/>
<dbReference type="AlphaFoldDB" id="A0A941VXS4"/>
<protein>
    <submittedName>
        <fullName evidence="1">Uncharacterized protein</fullName>
    </submittedName>
</protein>
<comment type="caution">
    <text evidence="1">The sequence shown here is derived from an EMBL/GenBank/DDBJ whole genome shotgun (WGS) entry which is preliminary data.</text>
</comment>
<dbReference type="EMBL" id="JAANXD010000001">
    <property type="protein sequence ID" value="MBS1256992.1"/>
    <property type="molecule type" value="Genomic_DNA"/>
</dbReference>
<name>A0A941VXS4_9BACT</name>
<reference evidence="1" key="1">
    <citation type="journal article" date="2021" name="ISME J.">
        <title>Fine-scale metabolic discontinuity in a stratified prokaryote microbiome of a Red Sea deep halocline.</title>
        <authorList>
            <person name="Michoud G."/>
            <person name="Ngugi D.K."/>
            <person name="Barozzi A."/>
            <person name="Merlino G."/>
            <person name="Calleja M.L."/>
            <person name="Delgado-Huertas A."/>
            <person name="Moran X.A.G."/>
            <person name="Daffonchio D."/>
        </authorList>
    </citation>
    <scope>NUCLEOTIDE SEQUENCE</scope>
    <source>
        <strain evidence="1">SuakinDeep_MAG55_1</strain>
    </source>
</reference>